<keyword evidence="2" id="KW-0472">Membrane</keyword>
<protein>
    <submittedName>
        <fullName evidence="3">Uncharacterized protein</fullName>
    </submittedName>
</protein>
<feature type="region of interest" description="Disordered" evidence="1">
    <location>
        <begin position="347"/>
        <end position="412"/>
    </location>
</feature>
<comment type="caution">
    <text evidence="3">The sequence shown here is derived from an EMBL/GenBank/DDBJ whole genome shotgun (WGS) entry which is preliminary data.</text>
</comment>
<dbReference type="Proteomes" id="UP000429523">
    <property type="component" value="Unassembled WGS sequence"/>
</dbReference>
<feature type="compositionally biased region" description="Polar residues" evidence="1">
    <location>
        <begin position="397"/>
        <end position="412"/>
    </location>
</feature>
<evidence type="ECO:0000256" key="2">
    <source>
        <dbReference type="SAM" id="Phobius"/>
    </source>
</evidence>
<proteinExistence type="predicted"/>
<reference evidence="8 9" key="1">
    <citation type="submission" date="2018-08" db="EMBL/GenBank/DDBJ databases">
        <title>Genomic investigation of the strawberry pathogen Phytophthora fragariae indicates pathogenicity is determined by transcriptional variation in three key races.</title>
        <authorList>
            <person name="Adams T.M."/>
            <person name="Armitage A.D."/>
            <person name="Sobczyk M.K."/>
            <person name="Bates H.J."/>
            <person name="Dunwell J.M."/>
            <person name="Nellist C.F."/>
            <person name="Harrison R.J."/>
        </authorList>
    </citation>
    <scope>NUCLEOTIDE SEQUENCE [LARGE SCALE GENOMIC DNA]</scope>
    <source>
        <strain evidence="6 9">A4</strain>
        <strain evidence="5 10">BC-1</strain>
        <strain evidence="4 11">NOV-5</strain>
        <strain evidence="7 12">NOV-77</strain>
        <strain evidence="3 8">NOV-9</strain>
    </source>
</reference>
<evidence type="ECO:0000313" key="7">
    <source>
        <dbReference type="EMBL" id="KAE9354735.1"/>
    </source>
</evidence>
<dbReference type="Proteomes" id="UP000440367">
    <property type="component" value="Unassembled WGS sequence"/>
</dbReference>
<evidence type="ECO:0000313" key="12">
    <source>
        <dbReference type="Proteomes" id="UP000486351"/>
    </source>
</evidence>
<evidence type="ECO:0000313" key="6">
    <source>
        <dbReference type="EMBL" id="KAE9322388.1"/>
    </source>
</evidence>
<keyword evidence="2" id="KW-0812">Transmembrane</keyword>
<feature type="transmembrane region" description="Helical" evidence="2">
    <location>
        <begin position="154"/>
        <end position="173"/>
    </location>
</feature>
<evidence type="ECO:0000313" key="8">
    <source>
        <dbReference type="Proteomes" id="UP000429523"/>
    </source>
</evidence>
<dbReference type="Proteomes" id="UP000486351">
    <property type="component" value="Unassembled WGS sequence"/>
</dbReference>
<evidence type="ECO:0000313" key="3">
    <source>
        <dbReference type="EMBL" id="KAE8947134.1"/>
    </source>
</evidence>
<evidence type="ECO:0000256" key="1">
    <source>
        <dbReference type="SAM" id="MobiDB-lite"/>
    </source>
</evidence>
<keyword evidence="2" id="KW-1133">Transmembrane helix</keyword>
<sequence length="412" mass="45194">MDEVWPRLVHEYARAELIPAYVGAVAVWIVSTPFRRITDAFLLQVWRVLRLNGGMWFEIAARYQEVLQNRELRQLRGPAYAYALWSALFAVPVQVLRDSEVEYGRYGRMHRSWWLAGQVTLGEYGPELLVRTVRSLGRYGRASGEACLLAGRRVFAVMHGVGWLLLLLLSLAIHVPMAIYDLMEFSLCGTVGVVALVAALNALNYLLKWTSFGLETTVAIGCMGLLTHGWRLGDGGGRLRKMAPHFVVGSAWDSVLQQADDRDRSESASLLRLQEPDVEELEDYQAALDDPYPNEWTPCFDEASTDRKVPADFTRADVDLANTLTDLAAQASAITKMAAQAQLRVRRGRQTSGRGDCPVPGNVGGIPGGSSLDLAGDEPPPRPPGVNPSRRVGTAANGYTTSTARPVPSATS</sequence>
<organism evidence="3 8">
    <name type="scientific">Phytophthora fragariae</name>
    <dbReference type="NCBI Taxonomy" id="53985"/>
    <lineage>
        <taxon>Eukaryota</taxon>
        <taxon>Sar</taxon>
        <taxon>Stramenopiles</taxon>
        <taxon>Oomycota</taxon>
        <taxon>Peronosporomycetes</taxon>
        <taxon>Peronosporales</taxon>
        <taxon>Peronosporaceae</taxon>
        <taxon>Phytophthora</taxon>
    </lineage>
</organism>
<gene>
    <name evidence="6" type="ORF">PF001_g4418</name>
    <name evidence="5" type="ORF">PF002_g1849</name>
    <name evidence="4" type="ORF">PF006_g4472</name>
    <name evidence="7" type="ORF">PF008_g4390</name>
    <name evidence="3" type="ORF">PF009_g3243</name>
</gene>
<dbReference type="EMBL" id="QXGA01000157">
    <property type="protein sequence ID" value="KAE9151203.1"/>
    <property type="molecule type" value="Genomic_DNA"/>
</dbReference>
<evidence type="ECO:0000313" key="4">
    <source>
        <dbReference type="EMBL" id="KAE9151203.1"/>
    </source>
</evidence>
<accession>A0A6A3FM57</accession>
<dbReference type="EMBL" id="QXGD01000046">
    <property type="protein sequence ID" value="KAE9256464.1"/>
    <property type="molecule type" value="Genomic_DNA"/>
</dbReference>
<evidence type="ECO:0000313" key="11">
    <source>
        <dbReference type="Proteomes" id="UP000440732"/>
    </source>
</evidence>
<dbReference type="Proteomes" id="UP000437068">
    <property type="component" value="Unassembled WGS sequence"/>
</dbReference>
<feature type="transmembrane region" description="Helical" evidence="2">
    <location>
        <begin position="185"/>
        <end position="206"/>
    </location>
</feature>
<evidence type="ECO:0000313" key="10">
    <source>
        <dbReference type="Proteomes" id="UP000440367"/>
    </source>
</evidence>
<dbReference type="Proteomes" id="UP000440732">
    <property type="component" value="Unassembled WGS sequence"/>
</dbReference>
<dbReference type="EMBL" id="QXGF01000090">
    <property type="protein sequence ID" value="KAE8947134.1"/>
    <property type="molecule type" value="Genomic_DNA"/>
</dbReference>
<dbReference type="EMBL" id="QXFY01000149">
    <property type="protein sequence ID" value="KAE9354735.1"/>
    <property type="molecule type" value="Genomic_DNA"/>
</dbReference>
<dbReference type="AlphaFoldDB" id="A0A6A3FM57"/>
<feature type="transmembrane region" description="Helical" evidence="2">
    <location>
        <begin position="12"/>
        <end position="30"/>
    </location>
</feature>
<dbReference type="EMBL" id="QXGE01000153">
    <property type="protein sequence ID" value="KAE9322388.1"/>
    <property type="molecule type" value="Genomic_DNA"/>
</dbReference>
<evidence type="ECO:0000313" key="5">
    <source>
        <dbReference type="EMBL" id="KAE9256464.1"/>
    </source>
</evidence>
<evidence type="ECO:0000313" key="9">
    <source>
        <dbReference type="Proteomes" id="UP000437068"/>
    </source>
</evidence>
<name>A0A6A3FM57_9STRA</name>